<proteinExistence type="predicted"/>
<accession>A0A6J5P775</accession>
<gene>
    <name evidence="1" type="ORF">UFOVP813_17</name>
</gene>
<dbReference type="EMBL" id="LR796743">
    <property type="protein sequence ID" value="CAB4163374.1"/>
    <property type="molecule type" value="Genomic_DNA"/>
</dbReference>
<name>A0A6J5P775_9CAUD</name>
<reference evidence="1" key="1">
    <citation type="submission" date="2020-04" db="EMBL/GenBank/DDBJ databases">
        <authorList>
            <person name="Chiriac C."/>
            <person name="Salcher M."/>
            <person name="Ghai R."/>
            <person name="Kavagutti S V."/>
        </authorList>
    </citation>
    <scope>NUCLEOTIDE SEQUENCE</scope>
</reference>
<sequence>MKLLLALSILLLPSCAAVSGFIVANEPLVESVVVYGVRAGVEHLKTSAKNPKLVTP</sequence>
<organism evidence="1">
    <name type="scientific">uncultured Caudovirales phage</name>
    <dbReference type="NCBI Taxonomy" id="2100421"/>
    <lineage>
        <taxon>Viruses</taxon>
        <taxon>Duplodnaviria</taxon>
        <taxon>Heunggongvirae</taxon>
        <taxon>Uroviricota</taxon>
        <taxon>Caudoviricetes</taxon>
        <taxon>Peduoviridae</taxon>
        <taxon>Maltschvirus</taxon>
        <taxon>Maltschvirus maltsch</taxon>
    </lineage>
</organism>
<evidence type="ECO:0000313" key="1">
    <source>
        <dbReference type="EMBL" id="CAB4163374.1"/>
    </source>
</evidence>
<protein>
    <submittedName>
        <fullName evidence="1">Uncharacterized protein</fullName>
    </submittedName>
</protein>